<dbReference type="SUPFAM" id="SSF52980">
    <property type="entry name" value="Restriction endonuclease-like"/>
    <property type="match status" value="1"/>
</dbReference>
<sequence length="290" mass="31973">MRDCDWPFLSAEALADGGLSFRELRKFHAAAAPGVWVPRGVELSAKQQATAAWLWSRRQAVLAGLSASAMLGTKWVEAGNPAELIHSNRRPPAGIIVHSDTLAPGETELVDGMATTTAARTAFDLGRRLELDPGVQRIDALMNATHLKVAAVEDVIAAHPGARGLRQLRKTLALVNGGAESPYESLTRLRLVQAGFPSPETQIEIHDEYGRVFARLDMGWRAHRVGVDFDGAQHWTDSRRRNWDVERYARLPEFGWIDIRVTAGLLHNRPQVLFDRVGAALIARGCPKTW</sequence>
<evidence type="ECO:0000313" key="1">
    <source>
        <dbReference type="EMBL" id="CAJ1495718.1"/>
    </source>
</evidence>
<evidence type="ECO:0000313" key="2">
    <source>
        <dbReference type="Proteomes" id="UP001190465"/>
    </source>
</evidence>
<gene>
    <name evidence="1" type="ORF">MU0053_000467</name>
</gene>
<dbReference type="InterPro" id="IPR011335">
    <property type="entry name" value="Restrct_endonuc-II-like"/>
</dbReference>
<dbReference type="EMBL" id="OY726397">
    <property type="protein sequence ID" value="CAJ1495718.1"/>
    <property type="molecule type" value="Genomic_DNA"/>
</dbReference>
<keyword evidence="2" id="KW-1185">Reference proteome</keyword>
<evidence type="ECO:0008006" key="3">
    <source>
        <dbReference type="Google" id="ProtNLM"/>
    </source>
</evidence>
<organism evidence="1 2">
    <name type="scientific">[Mycobacterium] burgundiense</name>
    <dbReference type="NCBI Taxonomy" id="3064286"/>
    <lineage>
        <taxon>Bacteria</taxon>
        <taxon>Bacillati</taxon>
        <taxon>Actinomycetota</taxon>
        <taxon>Actinomycetes</taxon>
        <taxon>Mycobacteriales</taxon>
        <taxon>Mycobacteriaceae</taxon>
        <taxon>Mycolicibacterium</taxon>
    </lineage>
</organism>
<name>A0ABM9LAG2_9MYCO</name>
<accession>A0ABM9LAG2</accession>
<proteinExistence type="predicted"/>
<reference evidence="1 2" key="1">
    <citation type="submission" date="2023-08" db="EMBL/GenBank/DDBJ databases">
        <authorList>
            <person name="Folkvardsen B D."/>
            <person name="Norman A."/>
        </authorList>
    </citation>
    <scope>NUCLEOTIDE SEQUENCE [LARGE SCALE GENOMIC DNA]</scope>
    <source>
        <strain evidence="1 2">Mu0053</strain>
    </source>
</reference>
<dbReference type="RefSeq" id="WP_308480813.1">
    <property type="nucleotide sequence ID" value="NZ_OY726397.1"/>
</dbReference>
<protein>
    <recommendedName>
        <fullName evidence="3">DUF559 domain-containing protein</fullName>
    </recommendedName>
</protein>
<dbReference type="Proteomes" id="UP001190465">
    <property type="component" value="Chromosome"/>
</dbReference>